<keyword evidence="3" id="KW-1185">Reference proteome</keyword>
<dbReference type="PANTHER" id="PTHR34815">
    <property type="entry name" value="LYSINE ACETYLTRANSFERASE"/>
    <property type="match status" value="1"/>
</dbReference>
<dbReference type="PANTHER" id="PTHR34815:SF4">
    <property type="entry name" value="N-ACETYLTRANSFERASE DOMAIN-CONTAINING PROTEIN"/>
    <property type="match status" value="1"/>
</dbReference>
<evidence type="ECO:0000313" key="2">
    <source>
        <dbReference type="EMBL" id="KAL1838547.1"/>
    </source>
</evidence>
<gene>
    <name evidence="2" type="ORF">VTJ49DRAFT_2545</name>
</gene>
<sequence>MTSPTEQPPAPSDTLSIADVVFTEATPHQRILSWTLNGASWAGNMTLDQHIGRETALSEAALSANGGTTYFILHPRDDPETIVSACEVTRKRACVLSGEDGGNQPREVTAYGIASVFTNPRFRGRGMASHMLRKVQEFVDNELKAEFGALYSDIGREYYTRLGWRDWRTPQLLLTLSEAKRDGGGGSSATLSANGSVPIYEEDVRKLAKEDIQRVKDSLIASAKRGNGGDKTRIAFLPHTEQFLWHFTRDRYMCKVLAGREVVNRGAKTPDSSAWVLWDHDLRERKLKVLRLVEDTAGTNSDDKRRADVKTLLRAAVAEAADWGLPKVSVWSPSGVTATAAADLWCELQPRVQVALEERMDGSIPSLRWKEDKPVDDVIWEANEYYAWC</sequence>
<dbReference type="InterPro" id="IPR016181">
    <property type="entry name" value="Acyl_CoA_acyltransferase"/>
</dbReference>
<protein>
    <recommendedName>
        <fullName evidence="1">LYC1 C-terminal domain-containing protein</fullName>
    </recommendedName>
</protein>
<reference evidence="2 3" key="1">
    <citation type="journal article" date="2024" name="Commun. Biol.">
        <title>Comparative genomic analysis of thermophilic fungi reveals convergent evolutionary adaptations and gene losses.</title>
        <authorList>
            <person name="Steindorff A.S."/>
            <person name="Aguilar-Pontes M.V."/>
            <person name="Robinson A.J."/>
            <person name="Andreopoulos B."/>
            <person name="LaButti K."/>
            <person name="Kuo A."/>
            <person name="Mondo S."/>
            <person name="Riley R."/>
            <person name="Otillar R."/>
            <person name="Haridas S."/>
            <person name="Lipzen A."/>
            <person name="Grimwood J."/>
            <person name="Schmutz J."/>
            <person name="Clum A."/>
            <person name="Reid I.D."/>
            <person name="Moisan M.C."/>
            <person name="Butler G."/>
            <person name="Nguyen T.T.M."/>
            <person name="Dewar K."/>
            <person name="Conant G."/>
            <person name="Drula E."/>
            <person name="Henrissat B."/>
            <person name="Hansel C."/>
            <person name="Singer S."/>
            <person name="Hutchinson M.I."/>
            <person name="de Vries R.P."/>
            <person name="Natvig D.O."/>
            <person name="Powell A.J."/>
            <person name="Tsang A."/>
            <person name="Grigoriev I.V."/>
        </authorList>
    </citation>
    <scope>NUCLEOTIDE SEQUENCE [LARGE SCALE GENOMIC DNA]</scope>
    <source>
        <strain evidence="2 3">CBS 620.91</strain>
    </source>
</reference>
<feature type="domain" description="LYC1 C-terminal" evidence="1">
    <location>
        <begin position="193"/>
        <end position="389"/>
    </location>
</feature>
<dbReference type="InterPro" id="IPR053013">
    <property type="entry name" value="LAT"/>
</dbReference>
<proteinExistence type="predicted"/>
<dbReference type="EMBL" id="JAZGSY010000208">
    <property type="protein sequence ID" value="KAL1838547.1"/>
    <property type="molecule type" value="Genomic_DNA"/>
</dbReference>
<organism evidence="2 3">
    <name type="scientific">Humicola insolens</name>
    <name type="common">Soft-rot fungus</name>
    <dbReference type="NCBI Taxonomy" id="85995"/>
    <lineage>
        <taxon>Eukaryota</taxon>
        <taxon>Fungi</taxon>
        <taxon>Dikarya</taxon>
        <taxon>Ascomycota</taxon>
        <taxon>Pezizomycotina</taxon>
        <taxon>Sordariomycetes</taxon>
        <taxon>Sordariomycetidae</taxon>
        <taxon>Sordariales</taxon>
        <taxon>Chaetomiaceae</taxon>
        <taxon>Mycothermus</taxon>
    </lineage>
</organism>
<evidence type="ECO:0000259" key="1">
    <source>
        <dbReference type="Pfam" id="PF22998"/>
    </source>
</evidence>
<dbReference type="InterPro" id="IPR055100">
    <property type="entry name" value="GNAT_LYC1-like"/>
</dbReference>
<evidence type="ECO:0000313" key="3">
    <source>
        <dbReference type="Proteomes" id="UP001583172"/>
    </source>
</evidence>
<dbReference type="SUPFAM" id="SSF55729">
    <property type="entry name" value="Acyl-CoA N-acyltransferases (Nat)"/>
    <property type="match status" value="1"/>
</dbReference>
<name>A0ABR3VAG7_HUMIN</name>
<dbReference type="Proteomes" id="UP001583172">
    <property type="component" value="Unassembled WGS sequence"/>
</dbReference>
<dbReference type="Pfam" id="PF22998">
    <property type="entry name" value="GNAT_LYC1-like"/>
    <property type="match status" value="1"/>
</dbReference>
<comment type="caution">
    <text evidence="2">The sequence shown here is derived from an EMBL/GenBank/DDBJ whole genome shotgun (WGS) entry which is preliminary data.</text>
</comment>
<accession>A0ABR3VAG7</accession>
<dbReference type="Gene3D" id="3.40.630.30">
    <property type="match status" value="1"/>
</dbReference>